<evidence type="ECO:0000259" key="1">
    <source>
        <dbReference type="PROSITE" id="PS50943"/>
    </source>
</evidence>
<dbReference type="PANTHER" id="PTHR35010:SF2">
    <property type="entry name" value="BLL4672 PROTEIN"/>
    <property type="match status" value="1"/>
</dbReference>
<feature type="domain" description="HTH cro/C1-type" evidence="1">
    <location>
        <begin position="35"/>
        <end position="86"/>
    </location>
</feature>
<reference evidence="3" key="1">
    <citation type="journal article" date="2019" name="Int. J. Syst. Evol. Microbiol.">
        <title>The Global Catalogue of Microorganisms (GCM) 10K type strain sequencing project: providing services to taxonomists for standard genome sequencing and annotation.</title>
        <authorList>
            <consortium name="The Broad Institute Genomics Platform"/>
            <consortium name="The Broad Institute Genome Sequencing Center for Infectious Disease"/>
            <person name="Wu L."/>
            <person name="Ma J."/>
        </authorList>
    </citation>
    <scope>NUCLEOTIDE SEQUENCE [LARGE SCALE GENOMIC DNA]</scope>
    <source>
        <strain evidence="3">CCM 7044</strain>
    </source>
</reference>
<dbReference type="SUPFAM" id="SSF47413">
    <property type="entry name" value="lambda repressor-like DNA-binding domains"/>
    <property type="match status" value="1"/>
</dbReference>
<dbReference type="InterPro" id="IPR010982">
    <property type="entry name" value="Lambda_DNA-bd_dom_sf"/>
</dbReference>
<dbReference type="Gene3D" id="1.10.260.40">
    <property type="entry name" value="lambda repressor-like DNA-binding domains"/>
    <property type="match status" value="1"/>
</dbReference>
<accession>A0ABW5VPG3</accession>
<dbReference type="InterPro" id="IPR041413">
    <property type="entry name" value="MLTR_LBD"/>
</dbReference>
<keyword evidence="3" id="KW-1185">Reference proteome</keyword>
<dbReference type="PANTHER" id="PTHR35010">
    <property type="entry name" value="BLL4672 PROTEIN-RELATED"/>
    <property type="match status" value="1"/>
</dbReference>
<dbReference type="SMART" id="SM00530">
    <property type="entry name" value="HTH_XRE"/>
    <property type="match status" value="1"/>
</dbReference>
<dbReference type="Pfam" id="PF13560">
    <property type="entry name" value="HTH_31"/>
    <property type="match status" value="1"/>
</dbReference>
<evidence type="ECO:0000313" key="3">
    <source>
        <dbReference type="Proteomes" id="UP001597479"/>
    </source>
</evidence>
<dbReference type="Proteomes" id="UP001597479">
    <property type="component" value="Unassembled WGS sequence"/>
</dbReference>
<dbReference type="Pfam" id="PF17765">
    <property type="entry name" value="MLTR_LBD"/>
    <property type="match status" value="1"/>
</dbReference>
<gene>
    <name evidence="2" type="ORF">ACFS27_01575</name>
</gene>
<comment type="caution">
    <text evidence="2">The sequence shown here is derived from an EMBL/GenBank/DDBJ whole genome shotgun (WGS) entry which is preliminary data.</text>
</comment>
<dbReference type="RefSeq" id="WP_377179662.1">
    <property type="nucleotide sequence ID" value="NZ_JBHUOG010000001.1"/>
</dbReference>
<organism evidence="2 3">
    <name type="scientific">Promicromonospora vindobonensis</name>
    <dbReference type="NCBI Taxonomy" id="195748"/>
    <lineage>
        <taxon>Bacteria</taxon>
        <taxon>Bacillati</taxon>
        <taxon>Actinomycetota</taxon>
        <taxon>Actinomycetes</taxon>
        <taxon>Micrococcales</taxon>
        <taxon>Promicromonosporaceae</taxon>
        <taxon>Promicromonospora</taxon>
    </lineage>
</organism>
<dbReference type="Gene3D" id="3.30.450.180">
    <property type="match status" value="1"/>
</dbReference>
<name>A0ABW5VPG3_9MICO</name>
<protein>
    <submittedName>
        <fullName evidence="2">Helix-turn-helix transcriptional regulator</fullName>
    </submittedName>
</protein>
<dbReference type="EMBL" id="JBHUOG010000001">
    <property type="protein sequence ID" value="MFD2792230.1"/>
    <property type="molecule type" value="Genomic_DNA"/>
</dbReference>
<proteinExistence type="predicted"/>
<sequence length="290" mass="30710">MPADAPTDTLGAFLRASRARLSPEDAGVPSYGDRRRVAGLRREELSLLAGVSSSYYTRLEQGQSRNASPEVLDALASALQLDDAERAHLRQLATARGTQRATRRSAPEKADPALVALLGSLTGVPALVMGRRSDVLAWNPLGHALLAGHLEPGAPTTPGTRPNMASLVFLDADTRELYADWRAKSRAVVGNLRLTVGRHPGDPELATLIGTLSMASADFAALWGDHKVRACATADYTLRHPVVGTLTVTQQTLRSIDHPDQTLVTHTTGPGTPSAEAISLLAQLVGGRTA</sequence>
<dbReference type="InterPro" id="IPR001387">
    <property type="entry name" value="Cro/C1-type_HTH"/>
</dbReference>
<evidence type="ECO:0000313" key="2">
    <source>
        <dbReference type="EMBL" id="MFD2792230.1"/>
    </source>
</evidence>
<dbReference type="CDD" id="cd00093">
    <property type="entry name" value="HTH_XRE"/>
    <property type="match status" value="1"/>
</dbReference>
<dbReference type="PROSITE" id="PS50943">
    <property type="entry name" value="HTH_CROC1"/>
    <property type="match status" value="1"/>
</dbReference>